<dbReference type="GO" id="GO:0032259">
    <property type="term" value="P:methylation"/>
    <property type="evidence" value="ECO:0007669"/>
    <property type="project" value="UniProtKB-KW"/>
</dbReference>
<dbReference type="PANTHER" id="PTHR18895:SF74">
    <property type="entry name" value="MTRF1L RELEASE FACTOR GLUTAMINE METHYLTRANSFERASE"/>
    <property type="match status" value="1"/>
</dbReference>
<dbReference type="KEGG" id="sns:VC03_03170"/>
<dbReference type="AlphaFoldDB" id="A0A0E3UUR5"/>
<proteinExistence type="inferred from homology"/>
<gene>
    <name evidence="5" type="primary">prmC</name>
    <name evidence="8" type="ORF">VC03_03170</name>
</gene>
<dbReference type="InterPro" id="IPR029063">
    <property type="entry name" value="SAM-dependent_MTases_sf"/>
</dbReference>
<dbReference type="Pfam" id="PF05175">
    <property type="entry name" value="MTS"/>
    <property type="match status" value="1"/>
</dbReference>
<dbReference type="Proteomes" id="UP000033103">
    <property type="component" value="Chromosome"/>
</dbReference>
<dbReference type="Gene3D" id="1.10.8.10">
    <property type="entry name" value="DNA helicase RuvA subunit, C-terminal domain"/>
    <property type="match status" value="2"/>
</dbReference>
<name>A0A0E3UUR5_9FUSO</name>
<protein>
    <recommendedName>
        <fullName evidence="5">Release factor glutamine methyltransferase</fullName>
        <shortName evidence="5">RF MTase</shortName>
        <ecNumber evidence="5">2.1.1.297</ecNumber>
    </recommendedName>
    <alternativeName>
        <fullName evidence="5">N5-glutamine methyltransferase PrmC</fullName>
    </alternativeName>
    <alternativeName>
        <fullName evidence="5">Protein-(glutamine-N5) MTase PrmC</fullName>
    </alternativeName>
    <alternativeName>
        <fullName evidence="5">Protein-glutamine N-methyltransferase PrmC</fullName>
    </alternativeName>
</protein>
<dbReference type="STRING" id="187101.VC03_03170"/>
<accession>A0A0E3UUR5</accession>
<dbReference type="InterPro" id="IPR004556">
    <property type="entry name" value="HemK-like"/>
</dbReference>
<dbReference type="InterPro" id="IPR040758">
    <property type="entry name" value="PrmC_N"/>
</dbReference>
<dbReference type="FunFam" id="3.40.50.150:FF:000053">
    <property type="entry name" value="Release factor glutamine methyltransferase"/>
    <property type="match status" value="1"/>
</dbReference>
<dbReference type="GO" id="GO:0102559">
    <property type="term" value="F:peptide chain release factor N(5)-glutamine methyltransferase activity"/>
    <property type="evidence" value="ECO:0007669"/>
    <property type="project" value="UniProtKB-EC"/>
</dbReference>
<organism evidence="8 9">
    <name type="scientific">Sneathia vaginalis</name>
    <dbReference type="NCBI Taxonomy" id="187101"/>
    <lineage>
        <taxon>Bacteria</taxon>
        <taxon>Fusobacteriati</taxon>
        <taxon>Fusobacteriota</taxon>
        <taxon>Fusobacteriia</taxon>
        <taxon>Fusobacteriales</taxon>
        <taxon>Leptotrichiaceae</taxon>
        <taxon>Sneathia</taxon>
    </lineage>
</organism>
<feature type="binding site" evidence="5">
    <location>
        <position position="254"/>
    </location>
    <ligand>
        <name>S-adenosyl-L-methionine</name>
        <dbReference type="ChEBI" id="CHEBI:59789"/>
    </ligand>
</feature>
<keyword evidence="3 5" id="KW-0949">S-adenosyl-L-methionine</keyword>
<dbReference type="PANTHER" id="PTHR18895">
    <property type="entry name" value="HEMK METHYLTRANSFERASE"/>
    <property type="match status" value="1"/>
</dbReference>
<dbReference type="HAMAP" id="MF_02126">
    <property type="entry name" value="RF_methyltr_PrmC"/>
    <property type="match status" value="1"/>
</dbReference>
<sequence>METLLELLKKTETYYTKKGIKNPRLEAEKLFAKALNLDRIMLYAKYDEKLSKEQKEIIKRCMQEDVKEENEIKQLLDSSIVYLKKHNINEAALIAELIFSNVMKIDRLMLFMSYDKKLDDDQKEKIRKMLKKIAIDKLPYQYIINQQNFYGRDFYVDKGVLIPRYDTENLVEKVIKIADKNSIILDIGTGSGAIGITLALELPDSKVLAVDISEKAIDVARKNKEDLSAKNVKILKSDVFSNVSFHEFDVIVSNPPYISNEEIENIGLDTYIHEPHEALFAKSDGLYFYYKIANEAREYLKNNGILAFEIGYKQKEAVCKILEEFSYCDINTYKDLDNHDRVIICRYRRG</sequence>
<evidence type="ECO:0000313" key="8">
    <source>
        <dbReference type="EMBL" id="AKC95528.1"/>
    </source>
</evidence>
<evidence type="ECO:0000259" key="6">
    <source>
        <dbReference type="Pfam" id="PF05175"/>
    </source>
</evidence>
<comment type="function">
    <text evidence="5">Methylates the class 1 translation termination release factors RF1/PrfA and RF2/PrfB on the glutamine residue of the universally conserved GGQ motif.</text>
</comment>
<feature type="domain" description="Methyltransferase small" evidence="6">
    <location>
        <begin position="170"/>
        <end position="279"/>
    </location>
</feature>
<evidence type="ECO:0000256" key="3">
    <source>
        <dbReference type="ARBA" id="ARBA00022691"/>
    </source>
</evidence>
<feature type="binding site" evidence="5">
    <location>
        <begin position="254"/>
        <end position="257"/>
    </location>
    <ligand>
        <name>substrate</name>
    </ligand>
</feature>
<dbReference type="PROSITE" id="PS00092">
    <property type="entry name" value="N6_MTASE"/>
    <property type="match status" value="1"/>
</dbReference>
<comment type="caution">
    <text evidence="5">Lacks conserved residue(s) required for the propagation of feature annotation.</text>
</comment>
<dbReference type="Pfam" id="PF17827">
    <property type="entry name" value="PrmC_N"/>
    <property type="match status" value="2"/>
</dbReference>
<keyword evidence="9" id="KW-1185">Reference proteome</keyword>
<evidence type="ECO:0000313" key="9">
    <source>
        <dbReference type="Proteomes" id="UP000033103"/>
    </source>
</evidence>
<feature type="domain" description="Release factor glutamine methyltransferase N-terminal" evidence="7">
    <location>
        <begin position="74"/>
        <end position="144"/>
    </location>
</feature>
<reference evidence="8 9" key="1">
    <citation type="journal article" date="2012" name="BMC Genomics">
        <title>Genomic sequence analysis and characterization of Sneathia amnii sp. nov.</title>
        <authorList>
            <consortium name="Vaginal Microbiome Consortium (additional members)"/>
            <person name="Harwich M.D.Jr."/>
            <person name="Serrano M.G."/>
            <person name="Fettweis J.M."/>
            <person name="Alves J.M."/>
            <person name="Reimers M.A."/>
            <person name="Buck G.A."/>
            <person name="Jefferson K.K."/>
        </authorList>
    </citation>
    <scope>NUCLEOTIDE SEQUENCE [LARGE SCALE GENOMIC DNA]</scope>
    <source>
        <strain evidence="8 9">SN35</strain>
    </source>
</reference>
<dbReference type="InterPro" id="IPR019874">
    <property type="entry name" value="RF_methyltr_PrmC"/>
</dbReference>
<dbReference type="CDD" id="cd02440">
    <property type="entry name" value="AdoMet_MTases"/>
    <property type="match status" value="1"/>
</dbReference>
<dbReference type="InterPro" id="IPR002052">
    <property type="entry name" value="DNA_methylase_N6_adenine_CS"/>
</dbReference>
<dbReference type="InterPro" id="IPR050320">
    <property type="entry name" value="N5-glutamine_MTase"/>
</dbReference>
<evidence type="ECO:0000259" key="7">
    <source>
        <dbReference type="Pfam" id="PF17827"/>
    </source>
</evidence>
<feature type="binding site" evidence="5">
    <location>
        <begin position="188"/>
        <end position="192"/>
    </location>
    <ligand>
        <name>S-adenosyl-L-methionine</name>
        <dbReference type="ChEBI" id="CHEBI:59789"/>
    </ligand>
</feature>
<dbReference type="OrthoDB" id="9800643at2"/>
<feature type="domain" description="Release factor glutamine methyltransferase N-terminal" evidence="7">
    <location>
        <begin position="6"/>
        <end position="63"/>
    </location>
</feature>
<keyword evidence="1 5" id="KW-0489">Methyltransferase</keyword>
<dbReference type="InterPro" id="IPR007848">
    <property type="entry name" value="Small_mtfrase_dom"/>
</dbReference>
<dbReference type="RefSeq" id="WP_046328634.1">
    <property type="nucleotide sequence ID" value="NZ_CP011280.1"/>
</dbReference>
<dbReference type="GO" id="GO:0003676">
    <property type="term" value="F:nucleic acid binding"/>
    <property type="evidence" value="ECO:0007669"/>
    <property type="project" value="InterPro"/>
</dbReference>
<dbReference type="EMBL" id="CP011280">
    <property type="protein sequence ID" value="AKC95528.1"/>
    <property type="molecule type" value="Genomic_DNA"/>
</dbReference>
<dbReference type="Gene3D" id="3.40.50.150">
    <property type="entry name" value="Vaccinia Virus protein VP39"/>
    <property type="match status" value="1"/>
</dbReference>
<dbReference type="NCBIfam" id="TIGR03534">
    <property type="entry name" value="RF_mod_PrmC"/>
    <property type="match status" value="1"/>
</dbReference>
<evidence type="ECO:0000256" key="5">
    <source>
        <dbReference type="HAMAP-Rule" id="MF_02126"/>
    </source>
</evidence>
<comment type="similarity">
    <text evidence="5">Belongs to the protein N5-glutamine methyltransferase family. PrmC subfamily.</text>
</comment>
<evidence type="ECO:0000256" key="4">
    <source>
        <dbReference type="ARBA" id="ARBA00048391"/>
    </source>
</evidence>
<comment type="catalytic activity">
    <reaction evidence="4 5">
        <text>L-glutaminyl-[peptide chain release factor] + S-adenosyl-L-methionine = N(5)-methyl-L-glutaminyl-[peptide chain release factor] + S-adenosyl-L-homocysteine + H(+)</text>
        <dbReference type="Rhea" id="RHEA:42896"/>
        <dbReference type="Rhea" id="RHEA-COMP:10271"/>
        <dbReference type="Rhea" id="RHEA-COMP:10272"/>
        <dbReference type="ChEBI" id="CHEBI:15378"/>
        <dbReference type="ChEBI" id="CHEBI:30011"/>
        <dbReference type="ChEBI" id="CHEBI:57856"/>
        <dbReference type="ChEBI" id="CHEBI:59789"/>
        <dbReference type="ChEBI" id="CHEBI:61891"/>
        <dbReference type="EC" id="2.1.1.297"/>
    </reaction>
</comment>
<evidence type="ECO:0000256" key="1">
    <source>
        <dbReference type="ARBA" id="ARBA00022603"/>
    </source>
</evidence>
<feature type="binding site" evidence="5">
    <location>
        <position position="211"/>
    </location>
    <ligand>
        <name>S-adenosyl-L-methionine</name>
        <dbReference type="ChEBI" id="CHEBI:59789"/>
    </ligand>
</feature>
<dbReference type="NCBIfam" id="TIGR00536">
    <property type="entry name" value="hemK_fam"/>
    <property type="match status" value="1"/>
</dbReference>
<dbReference type="HOGENOM" id="CLU_018398_3_1_0"/>
<dbReference type="PATRIC" id="fig|1069640.6.peg.621"/>
<evidence type="ECO:0000256" key="2">
    <source>
        <dbReference type="ARBA" id="ARBA00022679"/>
    </source>
</evidence>
<dbReference type="SUPFAM" id="SSF53335">
    <property type="entry name" value="S-adenosyl-L-methionine-dependent methyltransferases"/>
    <property type="match status" value="1"/>
</dbReference>
<dbReference type="EC" id="2.1.1.297" evidence="5"/>
<keyword evidence="2 5" id="KW-0808">Transferase</keyword>